<organism evidence="3 4">
    <name type="scientific">Thiohalorhabdus denitrificans</name>
    <dbReference type="NCBI Taxonomy" id="381306"/>
    <lineage>
        <taxon>Bacteria</taxon>
        <taxon>Pseudomonadati</taxon>
        <taxon>Pseudomonadota</taxon>
        <taxon>Gammaproteobacteria</taxon>
        <taxon>Thiohalorhabdales</taxon>
        <taxon>Thiohalorhabdaceae</taxon>
        <taxon>Thiohalorhabdus</taxon>
    </lineage>
</organism>
<evidence type="ECO:0000256" key="1">
    <source>
        <dbReference type="SAM" id="SignalP"/>
    </source>
</evidence>
<dbReference type="AlphaFoldDB" id="A0A1G5AR81"/>
<dbReference type="Proteomes" id="UP000183104">
    <property type="component" value="Unassembled WGS sequence"/>
</dbReference>
<evidence type="ECO:0000313" key="4">
    <source>
        <dbReference type="Proteomes" id="UP000183104"/>
    </source>
</evidence>
<keyword evidence="4" id="KW-1185">Reference proteome</keyword>
<dbReference type="InterPro" id="IPR025711">
    <property type="entry name" value="PepSY"/>
</dbReference>
<dbReference type="Gene3D" id="3.10.450.40">
    <property type="match status" value="1"/>
</dbReference>
<feature type="chain" id="PRO_5010310616" evidence="1">
    <location>
        <begin position="25"/>
        <end position="108"/>
    </location>
</feature>
<name>A0A1G5AR81_9GAMM</name>
<dbReference type="Pfam" id="PF03413">
    <property type="entry name" value="PepSY"/>
    <property type="match status" value="1"/>
</dbReference>
<feature type="domain" description="PepSY" evidence="2">
    <location>
        <begin position="46"/>
        <end position="105"/>
    </location>
</feature>
<feature type="signal peptide" evidence="1">
    <location>
        <begin position="1"/>
        <end position="24"/>
    </location>
</feature>
<protein>
    <submittedName>
        <fullName evidence="3">Peptidase propeptide and YPEB domain-containing protein</fullName>
    </submittedName>
</protein>
<reference evidence="4" key="1">
    <citation type="submission" date="2016-10" db="EMBL/GenBank/DDBJ databases">
        <authorList>
            <person name="Varghese N."/>
        </authorList>
    </citation>
    <scope>NUCLEOTIDE SEQUENCE [LARGE SCALE GENOMIC DNA]</scope>
    <source>
        <strain evidence="4">HL 19</strain>
    </source>
</reference>
<accession>A0A1G5AR81</accession>
<gene>
    <name evidence="3" type="ORF">SAMN05661077_0508</name>
</gene>
<dbReference type="STRING" id="381306.AN478_09480"/>
<dbReference type="EMBL" id="FMUN01000001">
    <property type="protein sequence ID" value="SCX80371.1"/>
    <property type="molecule type" value="Genomic_DNA"/>
</dbReference>
<dbReference type="RefSeq" id="WP_054966355.1">
    <property type="nucleotide sequence ID" value="NZ_FMUN01000001.1"/>
</dbReference>
<sequence>MALFPGKPLLALLAMASLATAVGADSGPGHRDSDHVRQLREQEDVLPFERILAEARKRHPDARLVEVELKREDGRHLYEVELIDAGGTFRELYFDARTGELLSSEIEE</sequence>
<evidence type="ECO:0000313" key="3">
    <source>
        <dbReference type="EMBL" id="SCX80371.1"/>
    </source>
</evidence>
<evidence type="ECO:0000259" key="2">
    <source>
        <dbReference type="Pfam" id="PF03413"/>
    </source>
</evidence>
<proteinExistence type="predicted"/>
<keyword evidence="1" id="KW-0732">Signal</keyword>
<dbReference type="OrthoDB" id="6975080at2"/>